<dbReference type="GO" id="GO:0007165">
    <property type="term" value="P:signal transduction"/>
    <property type="evidence" value="ECO:0007669"/>
    <property type="project" value="UniProtKB-KW"/>
</dbReference>
<dbReference type="InterPro" id="IPR004090">
    <property type="entry name" value="Chemotax_Me-accpt_rcpt"/>
</dbReference>
<dbReference type="AlphaFoldDB" id="A0A840S578"/>
<dbReference type="Pfam" id="PF22673">
    <property type="entry name" value="MCP-like_PDC_1"/>
    <property type="match status" value="1"/>
</dbReference>
<dbReference type="GO" id="GO:0005886">
    <property type="term" value="C:plasma membrane"/>
    <property type="evidence" value="ECO:0007669"/>
    <property type="project" value="TreeGrafter"/>
</dbReference>
<evidence type="ECO:0000313" key="8">
    <source>
        <dbReference type="EMBL" id="MBB5204628.1"/>
    </source>
</evidence>
<feature type="domain" description="Methyl-accepting transducer" evidence="7">
    <location>
        <begin position="400"/>
        <end position="629"/>
    </location>
</feature>
<dbReference type="GO" id="GO:0004888">
    <property type="term" value="F:transmembrane signaling receptor activity"/>
    <property type="evidence" value="ECO:0007669"/>
    <property type="project" value="InterPro"/>
</dbReference>
<evidence type="ECO:0000256" key="3">
    <source>
        <dbReference type="ARBA" id="ARBA00029447"/>
    </source>
</evidence>
<dbReference type="CDD" id="cd11386">
    <property type="entry name" value="MCP_signal"/>
    <property type="match status" value="1"/>
</dbReference>
<dbReference type="Pfam" id="PF00015">
    <property type="entry name" value="MCPsignal"/>
    <property type="match status" value="1"/>
</dbReference>
<evidence type="ECO:0000256" key="2">
    <source>
        <dbReference type="ARBA" id="ARBA00022481"/>
    </source>
</evidence>
<keyword evidence="6" id="KW-0472">Membrane</keyword>
<dbReference type="InterPro" id="IPR051310">
    <property type="entry name" value="MCP_chemotaxis"/>
</dbReference>
<keyword evidence="6" id="KW-0812">Transmembrane</keyword>
<keyword evidence="4" id="KW-0807">Transducer</keyword>
<evidence type="ECO:0000256" key="6">
    <source>
        <dbReference type="SAM" id="Phobius"/>
    </source>
</evidence>
<keyword evidence="5" id="KW-0175">Coiled coil</keyword>
<feature type="transmembrane region" description="Helical" evidence="6">
    <location>
        <begin position="318"/>
        <end position="343"/>
    </location>
</feature>
<dbReference type="Proteomes" id="UP000554837">
    <property type="component" value="Unassembled WGS sequence"/>
</dbReference>
<dbReference type="FunFam" id="1.10.287.950:FF:000001">
    <property type="entry name" value="Methyl-accepting chemotaxis sensory transducer"/>
    <property type="match status" value="1"/>
</dbReference>
<dbReference type="Gene3D" id="1.10.287.950">
    <property type="entry name" value="Methyl-accepting chemotaxis protein"/>
    <property type="match status" value="1"/>
</dbReference>
<keyword evidence="2" id="KW-0488">Methylation</keyword>
<dbReference type="PROSITE" id="PS50111">
    <property type="entry name" value="CHEMOTAXIS_TRANSDUC_2"/>
    <property type="match status" value="1"/>
</dbReference>
<keyword evidence="9" id="KW-1185">Reference proteome</keyword>
<dbReference type="SMART" id="SM00283">
    <property type="entry name" value="MA"/>
    <property type="match status" value="1"/>
</dbReference>
<organism evidence="8 9">
    <name type="scientific">Inhella inkyongensis</name>
    <dbReference type="NCBI Taxonomy" id="392593"/>
    <lineage>
        <taxon>Bacteria</taxon>
        <taxon>Pseudomonadati</taxon>
        <taxon>Pseudomonadota</taxon>
        <taxon>Betaproteobacteria</taxon>
        <taxon>Burkholderiales</taxon>
        <taxon>Sphaerotilaceae</taxon>
        <taxon>Inhella</taxon>
    </lineage>
</organism>
<dbReference type="EMBL" id="JACHHO010000002">
    <property type="protein sequence ID" value="MBB5204628.1"/>
    <property type="molecule type" value="Genomic_DNA"/>
</dbReference>
<evidence type="ECO:0000256" key="4">
    <source>
        <dbReference type="PROSITE-ProRule" id="PRU00284"/>
    </source>
</evidence>
<feature type="coiled-coil region" evidence="5">
    <location>
        <begin position="422"/>
        <end position="456"/>
    </location>
</feature>
<dbReference type="SUPFAM" id="SSF58104">
    <property type="entry name" value="Methyl-accepting chemotaxis protein (MCP) signaling domain"/>
    <property type="match status" value="1"/>
</dbReference>
<reference evidence="8 9" key="1">
    <citation type="submission" date="2020-08" db="EMBL/GenBank/DDBJ databases">
        <title>Genomic Encyclopedia of Type Strains, Phase IV (KMG-IV): sequencing the most valuable type-strain genomes for metagenomic binning, comparative biology and taxonomic classification.</title>
        <authorList>
            <person name="Goeker M."/>
        </authorList>
    </citation>
    <scope>NUCLEOTIDE SEQUENCE [LARGE SCALE GENOMIC DNA]</scope>
    <source>
        <strain evidence="8 9">DSM 23958</strain>
    </source>
</reference>
<dbReference type="RefSeq" id="WP_138855712.1">
    <property type="nucleotide sequence ID" value="NZ_CP040709.1"/>
</dbReference>
<dbReference type="PRINTS" id="PR00260">
    <property type="entry name" value="CHEMTRNSDUCR"/>
</dbReference>
<proteinExistence type="inferred from homology"/>
<evidence type="ECO:0000256" key="5">
    <source>
        <dbReference type="SAM" id="Coils"/>
    </source>
</evidence>
<gene>
    <name evidence="8" type="ORF">HNQ51_001942</name>
</gene>
<evidence type="ECO:0000259" key="7">
    <source>
        <dbReference type="PROSITE" id="PS50111"/>
    </source>
</evidence>
<comment type="similarity">
    <text evidence="3">Belongs to the methyl-accepting chemotaxis (MCP) protein family.</text>
</comment>
<dbReference type="PANTHER" id="PTHR43531:SF14">
    <property type="entry name" value="METHYL-ACCEPTING CHEMOTAXIS PROTEIN I-RELATED"/>
    <property type="match status" value="1"/>
</dbReference>
<comment type="caution">
    <text evidence="8">The sequence shown here is derived from an EMBL/GenBank/DDBJ whole genome shotgun (WGS) entry which is preliminary data.</text>
</comment>
<dbReference type="CDD" id="cd12913">
    <property type="entry name" value="PDC1_MCP_like"/>
    <property type="match status" value="1"/>
</dbReference>
<protein>
    <submittedName>
        <fullName evidence="8">Methyl-accepting chemotaxis protein</fullName>
    </submittedName>
</protein>
<sequence length="647" mass="68051">MSLLSNASLRTRFLMAVAAVVLLAFAGAIGVLIFKASAQQQDLIEAQADQMAEAQAQEAARALELALDMTRSTAAALRGLRLQGGVDRAQVDALLKSVLEAHPTVLAMGTAWEPNAFDGKDAEYVGKPVHDDTGRLIPYWNRGSGTIAVEPLVDYEKPGAGDWYLIPRKTGEPLLTEPYLYKVGGQDVLMTTTVVPIKEGGKFLGVVSVDLALSAFQRRIEAIKPYGTGYAELISNGGLLVGGRPGAKLGEPAALSAEAKAAIAAGKPLVERVQDADLGWVTRLYHPLKIGETHTAWSFGVTVPDAQAQAGLRQLQGWALGLALLGIAATSLALYGLLTTLVLRPLGGEPKTAKRVAEQVAEGDLTGDIELQLGDHSSVMAQLQQMQHSLSQVVASVHQGSDTVASASAEIARGNMDLSTRTEQQSAELQRTAASMQELEQQVQRSENQAQHARQWAEEASGVAERGGQVVGDVVRTMADINTSSRRISDIISVIDGIAFQTNILALNAAVEAARAGEQGRGFAVVAGEVRSLAGRSAEAAREIKTLINASVESVEAGSALVDRAGQTMGEVVQAIQRVSQAMAEITQASQAQSAGVTVASRAIEALDANTQQNAALVEEMAAAAEGLQRQARDLVDAVAVFKVRGA</sequence>
<accession>A0A840S578</accession>
<comment type="subcellular location">
    <subcellularLocation>
        <location evidence="1">Membrane</location>
    </subcellularLocation>
</comment>
<dbReference type="Gene3D" id="3.30.450.20">
    <property type="entry name" value="PAS domain"/>
    <property type="match status" value="2"/>
</dbReference>
<dbReference type="PANTHER" id="PTHR43531">
    <property type="entry name" value="PROTEIN ICFG"/>
    <property type="match status" value="1"/>
</dbReference>
<evidence type="ECO:0000313" key="9">
    <source>
        <dbReference type="Proteomes" id="UP000554837"/>
    </source>
</evidence>
<dbReference type="InterPro" id="IPR004089">
    <property type="entry name" value="MCPsignal_dom"/>
</dbReference>
<evidence type="ECO:0000256" key="1">
    <source>
        <dbReference type="ARBA" id="ARBA00004370"/>
    </source>
</evidence>
<dbReference type="OrthoDB" id="8576332at2"/>
<name>A0A840S578_9BURK</name>
<dbReference type="GO" id="GO:0006935">
    <property type="term" value="P:chemotaxis"/>
    <property type="evidence" value="ECO:0007669"/>
    <property type="project" value="InterPro"/>
</dbReference>
<keyword evidence="6" id="KW-1133">Transmembrane helix</keyword>